<comment type="caution">
    <text evidence="5">The sequence shown here is derived from an EMBL/GenBank/DDBJ whole genome shotgun (WGS) entry which is preliminary data.</text>
</comment>
<dbReference type="GO" id="GO:0047547">
    <property type="term" value="F:2-methylcitrate dehydratase activity"/>
    <property type="evidence" value="ECO:0007669"/>
    <property type="project" value="InterPro"/>
</dbReference>
<proteinExistence type="inferred from homology"/>
<evidence type="ECO:0000259" key="3">
    <source>
        <dbReference type="Pfam" id="PF03972"/>
    </source>
</evidence>
<dbReference type="AlphaFoldDB" id="A0A9P4JFP3"/>
<organism evidence="5 6">
    <name type="scientific">Delitschia confertaspora ATCC 74209</name>
    <dbReference type="NCBI Taxonomy" id="1513339"/>
    <lineage>
        <taxon>Eukaryota</taxon>
        <taxon>Fungi</taxon>
        <taxon>Dikarya</taxon>
        <taxon>Ascomycota</taxon>
        <taxon>Pezizomycotina</taxon>
        <taxon>Dothideomycetes</taxon>
        <taxon>Pleosporomycetidae</taxon>
        <taxon>Pleosporales</taxon>
        <taxon>Delitschiaceae</taxon>
        <taxon>Delitschia</taxon>
    </lineage>
</organism>
<dbReference type="InterPro" id="IPR036148">
    <property type="entry name" value="MmgE/PrpD_sf"/>
</dbReference>
<dbReference type="GO" id="GO:0051537">
    <property type="term" value="F:2 iron, 2 sulfur cluster binding"/>
    <property type="evidence" value="ECO:0007669"/>
    <property type="project" value="InterPro"/>
</dbReference>
<keyword evidence="2" id="KW-0456">Lyase</keyword>
<dbReference type="OrthoDB" id="10055203at2759"/>
<dbReference type="InterPro" id="IPR045337">
    <property type="entry name" value="MmgE_PrpD_C"/>
</dbReference>
<dbReference type="InterPro" id="IPR045336">
    <property type="entry name" value="MmgE_PrpD_N"/>
</dbReference>
<keyword evidence="6" id="KW-1185">Reference proteome</keyword>
<evidence type="ECO:0000313" key="6">
    <source>
        <dbReference type="Proteomes" id="UP000799536"/>
    </source>
</evidence>
<dbReference type="GO" id="GO:0019679">
    <property type="term" value="P:propionate metabolic process, methylcitrate cycle"/>
    <property type="evidence" value="ECO:0007669"/>
    <property type="project" value="InterPro"/>
</dbReference>
<dbReference type="InterPro" id="IPR005656">
    <property type="entry name" value="MmgE_PrpD"/>
</dbReference>
<evidence type="ECO:0000313" key="5">
    <source>
        <dbReference type="EMBL" id="KAF2197444.1"/>
    </source>
</evidence>
<comment type="similarity">
    <text evidence="1">Belongs to the PrpD family.</text>
</comment>
<dbReference type="NCBIfam" id="NF006943">
    <property type="entry name" value="PRK09425.1"/>
    <property type="match status" value="1"/>
</dbReference>
<dbReference type="NCBIfam" id="TIGR02330">
    <property type="entry name" value="prpD"/>
    <property type="match status" value="1"/>
</dbReference>
<dbReference type="EMBL" id="ML994234">
    <property type="protein sequence ID" value="KAF2197444.1"/>
    <property type="molecule type" value="Genomic_DNA"/>
</dbReference>
<dbReference type="SUPFAM" id="SSF103378">
    <property type="entry name" value="2-methylcitrate dehydratase PrpD"/>
    <property type="match status" value="1"/>
</dbReference>
<dbReference type="Proteomes" id="UP000799536">
    <property type="component" value="Unassembled WGS sequence"/>
</dbReference>
<dbReference type="InterPro" id="IPR012705">
    <property type="entry name" value="2Me_IsoCit_deHydtase_PrpD"/>
</dbReference>
<protein>
    <submittedName>
        <fullName evidence="5">2-methylcitrate dehydratase</fullName>
    </submittedName>
</protein>
<dbReference type="InterPro" id="IPR042183">
    <property type="entry name" value="MmgE/PrpD_sf_1"/>
</dbReference>
<dbReference type="InterPro" id="IPR042188">
    <property type="entry name" value="MmgE/PrpD_sf_2"/>
</dbReference>
<gene>
    <name evidence="5" type="ORF">GQ43DRAFT_475439</name>
</gene>
<dbReference type="PANTHER" id="PTHR16943:SF15">
    <property type="entry name" value="DEHYDRATASE (PRPD), PUTATIVE-RELATED"/>
    <property type="match status" value="1"/>
</dbReference>
<evidence type="ECO:0000256" key="2">
    <source>
        <dbReference type="ARBA" id="ARBA00023239"/>
    </source>
</evidence>
<evidence type="ECO:0000259" key="4">
    <source>
        <dbReference type="Pfam" id="PF19305"/>
    </source>
</evidence>
<dbReference type="Pfam" id="PF19305">
    <property type="entry name" value="MmgE_PrpD_C"/>
    <property type="match status" value="1"/>
</dbReference>
<evidence type="ECO:0000256" key="1">
    <source>
        <dbReference type="ARBA" id="ARBA00006174"/>
    </source>
</evidence>
<sequence length="478" mass="52730">MSNPNYDQILVHIIDYVYHTPITSPRAYQRAHIALLDSLGCAVETLAHSAEARAFIGPVVPGTTVPNGFRLPGTLFELDPVKGAFDLGALIRYLDHNDAYPGAEWGHPSDNLGAIIAVADWLSRSQAKDVTMETVLTSQIKAYEIQGIFQMKNAFNKRGLDHTILVKVASTAVIAHLMDLTEDQALSALSHAWQDGHPLRTFRQAPNAGPRKGWAAGDACTRAVHLCLMAKAGQPGAPSVLTTPRWGFYDALFGGEEFMLPRPYGSFVMEYGFFKLVAAEGHGISAIQAAVELAKKLQEAGEKVSDIEKVTIRTQKAGKTIIDKTGPLRNPADRDHCMQYMVAVTLLKGEFIEGEDYADDSPWASDARVDELREKMVVIEDEQFTKDYHDQKVRSGANAIKIELKTGSEVPEVVVEFPIGHPKHPETLGLVKEKFRVNMQKGGFESATVEKMIEMVEKDDLPIHKFINLFAKEVPLKT</sequence>
<dbReference type="Gene3D" id="3.30.1330.120">
    <property type="entry name" value="2-methylcitrate dehydratase PrpD"/>
    <property type="match status" value="1"/>
</dbReference>
<reference evidence="5" key="1">
    <citation type="journal article" date="2020" name="Stud. Mycol.">
        <title>101 Dothideomycetes genomes: a test case for predicting lifestyles and emergence of pathogens.</title>
        <authorList>
            <person name="Haridas S."/>
            <person name="Albert R."/>
            <person name="Binder M."/>
            <person name="Bloem J."/>
            <person name="Labutti K."/>
            <person name="Salamov A."/>
            <person name="Andreopoulos B."/>
            <person name="Baker S."/>
            <person name="Barry K."/>
            <person name="Bills G."/>
            <person name="Bluhm B."/>
            <person name="Cannon C."/>
            <person name="Castanera R."/>
            <person name="Culley D."/>
            <person name="Daum C."/>
            <person name="Ezra D."/>
            <person name="Gonzalez J."/>
            <person name="Henrissat B."/>
            <person name="Kuo A."/>
            <person name="Liang C."/>
            <person name="Lipzen A."/>
            <person name="Lutzoni F."/>
            <person name="Magnuson J."/>
            <person name="Mondo S."/>
            <person name="Nolan M."/>
            <person name="Ohm R."/>
            <person name="Pangilinan J."/>
            <person name="Park H.-J."/>
            <person name="Ramirez L."/>
            <person name="Alfaro M."/>
            <person name="Sun H."/>
            <person name="Tritt A."/>
            <person name="Yoshinaga Y."/>
            <person name="Zwiers L.-H."/>
            <person name="Turgeon B."/>
            <person name="Goodwin S."/>
            <person name="Spatafora J."/>
            <person name="Crous P."/>
            <person name="Grigoriev I."/>
        </authorList>
    </citation>
    <scope>NUCLEOTIDE SEQUENCE</scope>
    <source>
        <strain evidence="5">ATCC 74209</strain>
    </source>
</reference>
<feature type="domain" description="MmgE/PrpD N-terminal" evidence="3">
    <location>
        <begin position="12"/>
        <end position="258"/>
    </location>
</feature>
<name>A0A9P4JFP3_9PLEO</name>
<feature type="domain" description="MmgE/PrpD C-terminal" evidence="4">
    <location>
        <begin position="278"/>
        <end position="453"/>
    </location>
</feature>
<accession>A0A9P4JFP3</accession>
<dbReference type="GO" id="GO:0005739">
    <property type="term" value="C:mitochondrion"/>
    <property type="evidence" value="ECO:0007669"/>
    <property type="project" value="TreeGrafter"/>
</dbReference>
<dbReference type="Gene3D" id="1.10.4100.10">
    <property type="entry name" value="2-methylcitrate dehydratase PrpD"/>
    <property type="match status" value="1"/>
</dbReference>
<dbReference type="PANTHER" id="PTHR16943">
    <property type="entry name" value="2-METHYLCITRATE DEHYDRATASE-RELATED"/>
    <property type="match status" value="1"/>
</dbReference>
<dbReference type="Pfam" id="PF03972">
    <property type="entry name" value="MmgE_PrpD_N"/>
    <property type="match status" value="1"/>
</dbReference>